<sequence>MNDFDKRIDALDRRIDSLDKRIDSLDKRIDGLDKRLDYVAKISLTLTISVIATLIANIVLVYLSRFIH</sequence>
<name>E0STQ1_IGNAA</name>
<dbReference type="HOGENOM" id="CLU_2784014_0_0_2"/>
<keyword evidence="2" id="KW-0472">Membrane</keyword>
<feature type="transmembrane region" description="Helical" evidence="2">
    <location>
        <begin position="42"/>
        <end position="63"/>
    </location>
</feature>
<dbReference type="Gene3D" id="1.20.1270.70">
    <property type="entry name" value="Designed single chain three-helix bundle"/>
    <property type="match status" value="1"/>
</dbReference>
<dbReference type="Proteomes" id="UP000001304">
    <property type="component" value="Chromosome"/>
</dbReference>
<evidence type="ECO:0000256" key="2">
    <source>
        <dbReference type="SAM" id="Phobius"/>
    </source>
</evidence>
<gene>
    <name evidence="3" type="ordered locus">Igag_0847</name>
</gene>
<evidence type="ECO:0000313" key="3">
    <source>
        <dbReference type="EMBL" id="ADM27667.1"/>
    </source>
</evidence>
<organism evidence="3 4">
    <name type="scientific">Ignisphaera aggregans (strain DSM 17230 / JCM 13409 / AQ1.S1)</name>
    <dbReference type="NCBI Taxonomy" id="583356"/>
    <lineage>
        <taxon>Archaea</taxon>
        <taxon>Thermoproteota</taxon>
        <taxon>Thermoprotei</taxon>
        <taxon>Desulfurococcales</taxon>
        <taxon>Desulfurococcaceae</taxon>
        <taxon>Ignisphaera</taxon>
    </lineage>
</organism>
<dbReference type="EMBL" id="CP002098">
    <property type="protein sequence ID" value="ADM27667.1"/>
    <property type="molecule type" value="Genomic_DNA"/>
</dbReference>
<evidence type="ECO:0008006" key="5">
    <source>
        <dbReference type="Google" id="ProtNLM"/>
    </source>
</evidence>
<keyword evidence="4" id="KW-1185">Reference proteome</keyword>
<feature type="coiled-coil region" evidence="1">
    <location>
        <begin position="1"/>
        <end position="35"/>
    </location>
</feature>
<accession>E0STQ1</accession>
<evidence type="ECO:0000256" key="1">
    <source>
        <dbReference type="SAM" id="Coils"/>
    </source>
</evidence>
<dbReference type="KEGG" id="iag:Igag_0847"/>
<protein>
    <recommendedName>
        <fullName evidence="5">t-SNARE coiled-coil homology domain-containing protein</fullName>
    </recommendedName>
</protein>
<proteinExistence type="predicted"/>
<keyword evidence="1" id="KW-0175">Coiled coil</keyword>
<reference evidence="3 4" key="1">
    <citation type="journal article" date="2010" name="Stand. Genomic Sci.">
        <title>Complete genome sequence of Ignisphaera aggregans type strain (AQ1.S1).</title>
        <authorList>
            <person name="Goker M."/>
            <person name="Held B."/>
            <person name="Lapidus A."/>
            <person name="Nolan M."/>
            <person name="Spring S."/>
            <person name="Yasawong M."/>
            <person name="Lucas S."/>
            <person name="Glavina Del Rio T."/>
            <person name="Tice H."/>
            <person name="Cheng J.F."/>
            <person name="Goodwin L."/>
            <person name="Tapia R."/>
            <person name="Pitluck S."/>
            <person name="Liolios K."/>
            <person name="Ivanova N."/>
            <person name="Mavromatis K."/>
            <person name="Mikhailova N."/>
            <person name="Pati A."/>
            <person name="Chen A."/>
            <person name="Palaniappan K."/>
            <person name="Brambilla E."/>
            <person name="Land M."/>
            <person name="Hauser L."/>
            <person name="Chang Y.J."/>
            <person name="Jeffries C.D."/>
            <person name="Brettin T."/>
            <person name="Detter J.C."/>
            <person name="Han C."/>
            <person name="Rohde M."/>
            <person name="Sikorski J."/>
            <person name="Woyke T."/>
            <person name="Bristow J."/>
            <person name="Eisen J.A."/>
            <person name="Markowitz V."/>
            <person name="Hugenholtz P."/>
            <person name="Kyrpides N.C."/>
            <person name="Klenk H.P."/>
        </authorList>
    </citation>
    <scope>NUCLEOTIDE SEQUENCE [LARGE SCALE GENOMIC DNA]</scope>
    <source>
        <strain evidence="4">DSM 17230 / JCM 13409 / AQ1.S1</strain>
    </source>
</reference>
<dbReference type="STRING" id="583356.Igag_0847"/>
<dbReference type="AlphaFoldDB" id="E0STQ1"/>
<dbReference type="BioCyc" id="IAGG583356:GHAH-833-MONOMER"/>
<keyword evidence="2" id="KW-1133">Transmembrane helix</keyword>
<keyword evidence="2" id="KW-0812">Transmembrane</keyword>
<evidence type="ECO:0000313" key="4">
    <source>
        <dbReference type="Proteomes" id="UP000001304"/>
    </source>
</evidence>